<reference evidence="1 2" key="1">
    <citation type="journal article" date="2023" name="Hortic Res">
        <title>The complete reference genome for grapevine (Vitis vinifera L.) genetics and breeding.</title>
        <authorList>
            <person name="Shi X."/>
            <person name="Cao S."/>
            <person name="Wang X."/>
            <person name="Huang S."/>
            <person name="Wang Y."/>
            <person name="Liu Z."/>
            <person name="Liu W."/>
            <person name="Leng X."/>
            <person name="Peng Y."/>
            <person name="Wang N."/>
            <person name="Wang Y."/>
            <person name="Ma Z."/>
            <person name="Xu X."/>
            <person name="Zhang F."/>
            <person name="Xue H."/>
            <person name="Zhong H."/>
            <person name="Wang Y."/>
            <person name="Zhang K."/>
            <person name="Velt A."/>
            <person name="Avia K."/>
            <person name="Holtgrawe D."/>
            <person name="Grimplet J."/>
            <person name="Matus J.T."/>
            <person name="Ware D."/>
            <person name="Wu X."/>
            <person name="Wang H."/>
            <person name="Liu C."/>
            <person name="Fang Y."/>
            <person name="Rustenholz C."/>
            <person name="Cheng Z."/>
            <person name="Xiao H."/>
            <person name="Zhou Y."/>
        </authorList>
    </citation>
    <scope>NUCLEOTIDE SEQUENCE [LARGE SCALE GENOMIC DNA]</scope>
    <source>
        <strain evidence="2">cv. Pinot noir / PN40024</strain>
        <tissue evidence="1">Leaf</tissue>
    </source>
</reference>
<protein>
    <submittedName>
        <fullName evidence="1">Uncharacterized protein</fullName>
    </submittedName>
</protein>
<proteinExistence type="predicted"/>
<evidence type="ECO:0000313" key="2">
    <source>
        <dbReference type="Proteomes" id="UP001227230"/>
    </source>
</evidence>
<dbReference type="EMBL" id="CP126655">
    <property type="protein sequence ID" value="WJZ93966.1"/>
    <property type="molecule type" value="Genomic_DNA"/>
</dbReference>
<gene>
    <name evidence="1" type="ORF">VitviT2T_012864</name>
</gene>
<evidence type="ECO:0000313" key="1">
    <source>
        <dbReference type="EMBL" id="WJZ93966.1"/>
    </source>
</evidence>
<organism evidence="1 2">
    <name type="scientific">Vitis vinifera</name>
    <name type="common">Grape</name>
    <dbReference type="NCBI Taxonomy" id="29760"/>
    <lineage>
        <taxon>Eukaryota</taxon>
        <taxon>Viridiplantae</taxon>
        <taxon>Streptophyta</taxon>
        <taxon>Embryophyta</taxon>
        <taxon>Tracheophyta</taxon>
        <taxon>Spermatophyta</taxon>
        <taxon>Magnoliopsida</taxon>
        <taxon>eudicotyledons</taxon>
        <taxon>Gunneridae</taxon>
        <taxon>Pentapetalae</taxon>
        <taxon>rosids</taxon>
        <taxon>Vitales</taxon>
        <taxon>Vitaceae</taxon>
        <taxon>Viteae</taxon>
        <taxon>Vitis</taxon>
    </lineage>
</organism>
<dbReference type="Proteomes" id="UP001227230">
    <property type="component" value="Chromosome 8"/>
</dbReference>
<accession>A0ABY9CFZ1</accession>
<name>A0ABY9CFZ1_VITVI</name>
<sequence length="207" mass="22747">MELGSGPTVNSSIINTKPNSVADTYGWSSSRGLGCRGGLTSRVIGCPRIWNVRPTAADDQHLPHLSEDGVSAQNIKSTIVILALHENKIQHHQQAYFRLQRRCVLGFSHHLGVRFGSLGQEIVHHEHRRRLVGHGGLSNSHGDGFRGADNVVEVEVEVAELLFVETHRYGRNFFGETVGFLAGATAAAMVEKKIVKMMRGFAMVEKN</sequence>
<keyword evidence="2" id="KW-1185">Reference proteome</keyword>